<feature type="transmembrane region" description="Helical" evidence="1">
    <location>
        <begin position="89"/>
        <end position="112"/>
    </location>
</feature>
<dbReference type="OrthoDB" id="9782481at2"/>
<feature type="transmembrane region" description="Helical" evidence="1">
    <location>
        <begin position="162"/>
        <end position="187"/>
    </location>
</feature>
<organism evidence="3 4">
    <name type="scientific">Clostridium acetireducens DSM 10703</name>
    <dbReference type="NCBI Taxonomy" id="1121290"/>
    <lineage>
        <taxon>Bacteria</taxon>
        <taxon>Bacillati</taxon>
        <taxon>Bacillota</taxon>
        <taxon>Clostridia</taxon>
        <taxon>Eubacteriales</taxon>
        <taxon>Clostridiaceae</taxon>
        <taxon>Clostridium</taxon>
    </lineage>
</organism>
<keyword evidence="4" id="KW-1185">Reference proteome</keyword>
<evidence type="ECO:0000313" key="3">
    <source>
        <dbReference type="EMBL" id="OFI05509.1"/>
    </source>
</evidence>
<feature type="transmembrane region" description="Helical" evidence="1">
    <location>
        <begin position="37"/>
        <end position="55"/>
    </location>
</feature>
<evidence type="ECO:0000256" key="1">
    <source>
        <dbReference type="SAM" id="Phobius"/>
    </source>
</evidence>
<evidence type="ECO:0000259" key="2">
    <source>
        <dbReference type="Pfam" id="PF07670"/>
    </source>
</evidence>
<dbReference type="InterPro" id="IPR011642">
    <property type="entry name" value="Gate_dom"/>
</dbReference>
<dbReference type="AlphaFoldDB" id="A0A1E8EXV7"/>
<dbReference type="STRING" id="1121290.CLAOCE_16670"/>
<dbReference type="EMBL" id="LZFO01000025">
    <property type="protein sequence ID" value="OFI05509.1"/>
    <property type="molecule type" value="Genomic_DNA"/>
</dbReference>
<dbReference type="RefSeq" id="WP_070110638.1">
    <property type="nucleotide sequence ID" value="NZ_LZFO01000025.1"/>
</dbReference>
<keyword evidence="1" id="KW-1133">Transmembrane helix</keyword>
<dbReference type="PATRIC" id="fig|1121290.3.peg.1657"/>
<feature type="transmembrane region" description="Helical" evidence="1">
    <location>
        <begin position="133"/>
        <end position="156"/>
    </location>
</feature>
<accession>A0A1E8EXV7</accession>
<dbReference type="Proteomes" id="UP000175744">
    <property type="component" value="Unassembled WGS sequence"/>
</dbReference>
<sequence length="191" mass="20743">MINIIWFFILFFGLAIGFVTGKGDQISKVIVSSADSTVKLTIAMLGIMSFWCGIMKIAQKSGLTKKLSKLLNPILSFIFNNVSKSEKAMGAIIMNLTANMMGISNAATPFGIQAMKELQKLNIKKDTATDDMALFLVLNACCIQIIPTTIISIRAAMNSKNAAVFIIPTIITTGFSAIVGVICCKILQRYF</sequence>
<protein>
    <submittedName>
        <fullName evidence="3">Spore maturation protein A</fullName>
    </submittedName>
</protein>
<evidence type="ECO:0000313" key="4">
    <source>
        <dbReference type="Proteomes" id="UP000175744"/>
    </source>
</evidence>
<reference evidence="3 4" key="1">
    <citation type="submission" date="2016-06" db="EMBL/GenBank/DDBJ databases">
        <title>Genome sequence of Clostridium acetireducens DSM 10703.</title>
        <authorList>
            <person name="Poehlein A."/>
            <person name="Fluechter S."/>
            <person name="Duerre P."/>
            <person name="Daniel R."/>
        </authorList>
    </citation>
    <scope>NUCLEOTIDE SEQUENCE [LARGE SCALE GENOMIC DNA]</scope>
    <source>
        <strain evidence="3 4">DSM 10703</strain>
    </source>
</reference>
<gene>
    <name evidence="3" type="primary">spmA</name>
    <name evidence="3" type="ORF">CLOACE_16670</name>
</gene>
<name>A0A1E8EXV7_9CLOT</name>
<dbReference type="Pfam" id="PF07670">
    <property type="entry name" value="Gate"/>
    <property type="match status" value="1"/>
</dbReference>
<keyword evidence="1" id="KW-0472">Membrane</keyword>
<keyword evidence="1" id="KW-0812">Transmembrane</keyword>
<proteinExistence type="predicted"/>
<feature type="domain" description="Nucleoside transporter/FeoB GTPase Gate" evidence="2">
    <location>
        <begin position="43"/>
        <end position="155"/>
    </location>
</feature>
<comment type="caution">
    <text evidence="3">The sequence shown here is derived from an EMBL/GenBank/DDBJ whole genome shotgun (WGS) entry which is preliminary data.</text>
</comment>